<gene>
    <name evidence="1" type="ORF">ACFFJD_02285</name>
</gene>
<keyword evidence="2" id="KW-1185">Reference proteome</keyword>
<evidence type="ECO:0000313" key="2">
    <source>
        <dbReference type="Proteomes" id="UP001589783"/>
    </source>
</evidence>
<accession>A0ABV6H487</accession>
<comment type="caution">
    <text evidence="1">The sequence shown here is derived from an EMBL/GenBank/DDBJ whole genome shotgun (WGS) entry which is preliminary data.</text>
</comment>
<dbReference type="EMBL" id="JBHLWV010000006">
    <property type="protein sequence ID" value="MFC0313682.1"/>
    <property type="molecule type" value="Genomic_DNA"/>
</dbReference>
<protein>
    <submittedName>
        <fullName evidence="1">Uncharacterized protein</fullName>
    </submittedName>
</protein>
<name>A0ABV6H487_9ACTN</name>
<evidence type="ECO:0000313" key="1">
    <source>
        <dbReference type="EMBL" id="MFC0313682.1"/>
    </source>
</evidence>
<reference evidence="1 2" key="1">
    <citation type="submission" date="2024-09" db="EMBL/GenBank/DDBJ databases">
        <authorList>
            <person name="Sun Q."/>
            <person name="Mori K."/>
        </authorList>
    </citation>
    <scope>NUCLEOTIDE SEQUENCE [LARGE SCALE GENOMIC DNA]</scope>
    <source>
        <strain evidence="1 2">CCM 7957</strain>
    </source>
</reference>
<sequence length="67" mass="7557">MEELSASRRAFVEAEADQVWSRLNGTVAEGVFLQMVARIGMEVIAKDPKLRAEMWNHVPPSARGYRP</sequence>
<dbReference type="Proteomes" id="UP001589783">
    <property type="component" value="Unassembled WGS sequence"/>
</dbReference>
<organism evidence="1 2">
    <name type="scientific">Gordonia phosphorivorans</name>
    <dbReference type="NCBI Taxonomy" id="1056982"/>
    <lineage>
        <taxon>Bacteria</taxon>
        <taxon>Bacillati</taxon>
        <taxon>Actinomycetota</taxon>
        <taxon>Actinomycetes</taxon>
        <taxon>Mycobacteriales</taxon>
        <taxon>Gordoniaceae</taxon>
        <taxon>Gordonia</taxon>
    </lineage>
</organism>
<proteinExistence type="predicted"/>